<dbReference type="InterPro" id="IPR027417">
    <property type="entry name" value="P-loop_NTPase"/>
</dbReference>
<dbReference type="Gene3D" id="3.40.50.300">
    <property type="entry name" value="P-loop containing nucleotide triphosphate hydrolases"/>
    <property type="match status" value="1"/>
</dbReference>
<gene>
    <name evidence="1" type="ORF">KVH32_34805</name>
</gene>
<dbReference type="SUPFAM" id="SSF53795">
    <property type="entry name" value="PEP carboxykinase-like"/>
    <property type="match status" value="1"/>
</dbReference>
<name>A0ABS7WF74_STROV</name>
<accession>A0ABS7WF74</accession>
<sequence>MSTPTATRLQAANASVTVLSNTTFVTDWTRRYFGPWWNAFEVPASYACAGPLVTADLNEKAYTDLTALVRSRPHHEATYAKARLLLTRDSTGTITGISPDEGLAYRSEQLGGHVTLAGRTAEPLALATARIAREMIRAALLRDGWTLLHASAVVQGDRAVLTFGSKGAGKTTTALLLASRGAQLLANDRVFVKAIGDDLRVLPWPSAAAIGLGLLDALGLYDVVRDRVQAGEQLHPTQHQDVTDALLAGRREPLWEPDGKREKKVQVFPDQFATWFGMQLATGGRAAALLFPRIDPTSVPAVIDGDRTLGEDDFMSGATEDRYPDHFGLAHGINGGGSDLARATVADRLAALPHHQITLNHDTQANADFLTKLAGDQDL</sequence>
<evidence type="ECO:0000313" key="1">
    <source>
        <dbReference type="EMBL" id="MBZ6156289.1"/>
    </source>
</evidence>
<dbReference type="RefSeq" id="WP_224310416.1">
    <property type="nucleotide sequence ID" value="NZ_JAHSST010000031.1"/>
</dbReference>
<reference evidence="1 2" key="1">
    <citation type="submission" date="2021-06" db="EMBL/GenBank/DDBJ databases">
        <title>Ecological speciation of a Streptomyces species isolated from different habitats and geographic origins.</title>
        <authorList>
            <person name="Wang J."/>
        </authorList>
    </citation>
    <scope>NUCLEOTIDE SEQUENCE [LARGE SCALE GENOMIC DNA]</scope>
    <source>
        <strain evidence="1 2">FXJ8.012</strain>
    </source>
</reference>
<keyword evidence="2" id="KW-1185">Reference proteome</keyword>
<dbReference type="Proteomes" id="UP000758701">
    <property type="component" value="Unassembled WGS sequence"/>
</dbReference>
<evidence type="ECO:0000313" key="2">
    <source>
        <dbReference type="Proteomes" id="UP000758701"/>
    </source>
</evidence>
<protein>
    <submittedName>
        <fullName evidence="1">Uncharacterized protein</fullName>
    </submittedName>
</protein>
<dbReference type="EMBL" id="JAHSTP010000025">
    <property type="protein sequence ID" value="MBZ6156289.1"/>
    <property type="molecule type" value="Genomic_DNA"/>
</dbReference>
<comment type="caution">
    <text evidence="1">The sequence shown here is derived from an EMBL/GenBank/DDBJ whole genome shotgun (WGS) entry which is preliminary data.</text>
</comment>
<proteinExistence type="predicted"/>
<organism evidence="1 2">
    <name type="scientific">Streptomyces olivaceus</name>
    <dbReference type="NCBI Taxonomy" id="47716"/>
    <lineage>
        <taxon>Bacteria</taxon>
        <taxon>Bacillati</taxon>
        <taxon>Actinomycetota</taxon>
        <taxon>Actinomycetes</taxon>
        <taxon>Kitasatosporales</taxon>
        <taxon>Streptomycetaceae</taxon>
        <taxon>Streptomyces</taxon>
    </lineage>
</organism>